<evidence type="ECO:0000313" key="8">
    <source>
        <dbReference type="EMBL" id="MEW9808361.1"/>
    </source>
</evidence>
<feature type="signal peptide" evidence="7">
    <location>
        <begin position="1"/>
        <end position="21"/>
    </location>
</feature>
<evidence type="ECO:0000256" key="4">
    <source>
        <dbReference type="ARBA" id="ARBA00022475"/>
    </source>
</evidence>
<dbReference type="InterPro" id="IPR012413">
    <property type="entry name" value="BA14K"/>
</dbReference>
<comment type="subcellular location">
    <subcellularLocation>
        <location evidence="1">Membrane</location>
        <topology evidence="1">Single-pass membrane protein</topology>
    </subcellularLocation>
</comment>
<keyword evidence="4" id="KW-1003">Cell membrane</keyword>
<accession>A0ABV3R582</accession>
<dbReference type="EMBL" id="JBFOCI010000007">
    <property type="protein sequence ID" value="MEW9808361.1"/>
    <property type="molecule type" value="Genomic_DNA"/>
</dbReference>
<keyword evidence="5" id="KW-0430">Lectin</keyword>
<evidence type="ECO:0000256" key="2">
    <source>
        <dbReference type="ARBA" id="ARBA00010270"/>
    </source>
</evidence>
<reference evidence="8 9" key="1">
    <citation type="submission" date="2024-06" db="EMBL/GenBank/DDBJ databases">
        <authorList>
            <person name="Tuo L."/>
        </authorList>
    </citation>
    <scope>NUCLEOTIDE SEQUENCE [LARGE SCALE GENOMIC DNA]</scope>
    <source>
        <strain evidence="8 9">ZMM04-5</strain>
    </source>
</reference>
<sequence length="159" mass="18359">MKKFLSSLCAATLAASFGLSAAVPATAAPGYVPKAQTAERSDVIAVKEPWKKRRYGKWDGRRHNDFRRRGDYVWYNGHRGYREWRRGYRYHDGFWFPAGAFIAGAIIGGAIANNNNYVYQGGGSAHEHWCYDHYRSYRAWDNTFQPYNGPRRQCYSPYN</sequence>
<evidence type="ECO:0000256" key="6">
    <source>
        <dbReference type="ARBA" id="ARBA00025321"/>
    </source>
</evidence>
<evidence type="ECO:0000256" key="5">
    <source>
        <dbReference type="ARBA" id="ARBA00022734"/>
    </source>
</evidence>
<protein>
    <recommendedName>
        <fullName evidence="3">Lectin-like protein BA14k</fullName>
    </recommendedName>
</protein>
<evidence type="ECO:0000313" key="9">
    <source>
        <dbReference type="Proteomes" id="UP001556196"/>
    </source>
</evidence>
<dbReference type="RefSeq" id="WP_367725578.1">
    <property type="nucleotide sequence ID" value="NZ_JBFOCI010000007.1"/>
</dbReference>
<keyword evidence="7" id="KW-0732">Signal</keyword>
<comment type="caution">
    <text evidence="8">The sequence shown here is derived from an EMBL/GenBank/DDBJ whole genome shotgun (WGS) entry which is preliminary data.</text>
</comment>
<name>A0ABV3R582_9HYPH</name>
<dbReference type="Proteomes" id="UP001556196">
    <property type="component" value="Unassembled WGS sequence"/>
</dbReference>
<organism evidence="8 9">
    <name type="scientific">Mesorhizobium marinum</name>
    <dbReference type="NCBI Taxonomy" id="3228790"/>
    <lineage>
        <taxon>Bacteria</taxon>
        <taxon>Pseudomonadati</taxon>
        <taxon>Pseudomonadota</taxon>
        <taxon>Alphaproteobacteria</taxon>
        <taxon>Hyphomicrobiales</taxon>
        <taxon>Phyllobacteriaceae</taxon>
        <taxon>Mesorhizobium</taxon>
    </lineage>
</organism>
<proteinExistence type="inferred from homology"/>
<keyword evidence="9" id="KW-1185">Reference proteome</keyword>
<comment type="similarity">
    <text evidence="2">Belongs to the BA14k family.</text>
</comment>
<feature type="chain" id="PRO_5047222968" description="Lectin-like protein BA14k" evidence="7">
    <location>
        <begin position="22"/>
        <end position="159"/>
    </location>
</feature>
<evidence type="ECO:0000256" key="3">
    <source>
        <dbReference type="ARBA" id="ARBA00020552"/>
    </source>
</evidence>
<comment type="function">
    <text evidence="6">Has immunoglobulin-binding and hemagglutination properties, and can bind to mannose. Essential for virulence. May be involved in LPS biosynthesis or polysaccharide transport.</text>
</comment>
<evidence type="ECO:0000256" key="1">
    <source>
        <dbReference type="ARBA" id="ARBA00004167"/>
    </source>
</evidence>
<keyword evidence="4" id="KW-0472">Membrane</keyword>
<gene>
    <name evidence="8" type="ORF">ABUE31_20410</name>
</gene>
<evidence type="ECO:0000256" key="7">
    <source>
        <dbReference type="SAM" id="SignalP"/>
    </source>
</evidence>
<dbReference type="Pfam" id="PF07886">
    <property type="entry name" value="BA14K"/>
    <property type="match status" value="1"/>
</dbReference>